<gene>
    <name evidence="7" type="ORF">DPQ33_07585</name>
</gene>
<dbReference type="Gene3D" id="1.10.760.10">
    <property type="entry name" value="Cytochrome c-like domain"/>
    <property type="match status" value="1"/>
</dbReference>
<accession>A0A7M3MGT2</accession>
<dbReference type="Pfam" id="PF00034">
    <property type="entry name" value="Cytochrom_C"/>
    <property type="match status" value="1"/>
</dbReference>
<feature type="domain" description="Cytochrome c" evidence="6">
    <location>
        <begin position="23"/>
        <end position="113"/>
    </location>
</feature>
<evidence type="ECO:0000313" key="8">
    <source>
        <dbReference type="Proteomes" id="UP000448292"/>
    </source>
</evidence>
<evidence type="ECO:0000256" key="2">
    <source>
        <dbReference type="ARBA" id="ARBA00022723"/>
    </source>
</evidence>
<keyword evidence="3 4" id="KW-0408">Iron</keyword>
<name>A0A7M3MGT2_9BACT</name>
<keyword evidence="8" id="KW-1185">Reference proteome</keyword>
<protein>
    <submittedName>
        <fullName evidence="7">Cytochrome C552</fullName>
    </submittedName>
</protein>
<keyword evidence="1 4" id="KW-0349">Heme</keyword>
<evidence type="ECO:0000256" key="1">
    <source>
        <dbReference type="ARBA" id="ARBA00022617"/>
    </source>
</evidence>
<feature type="chain" id="PRO_5029650059" evidence="5">
    <location>
        <begin position="25"/>
        <end position="113"/>
    </location>
</feature>
<dbReference type="GO" id="GO:0020037">
    <property type="term" value="F:heme binding"/>
    <property type="evidence" value="ECO:0007669"/>
    <property type="project" value="InterPro"/>
</dbReference>
<organism evidence="7 8">
    <name type="scientific">Oceanidesulfovibrio indonesiensis</name>
    <dbReference type="NCBI Taxonomy" id="54767"/>
    <lineage>
        <taxon>Bacteria</taxon>
        <taxon>Pseudomonadati</taxon>
        <taxon>Thermodesulfobacteriota</taxon>
        <taxon>Desulfovibrionia</taxon>
        <taxon>Desulfovibrionales</taxon>
        <taxon>Desulfovibrionaceae</taxon>
        <taxon>Oceanidesulfovibrio</taxon>
    </lineage>
</organism>
<dbReference type="Proteomes" id="UP000448292">
    <property type="component" value="Unassembled WGS sequence"/>
</dbReference>
<dbReference type="AlphaFoldDB" id="A0A7M3MGT2"/>
<dbReference type="GO" id="GO:0046872">
    <property type="term" value="F:metal ion binding"/>
    <property type="evidence" value="ECO:0007669"/>
    <property type="project" value="UniProtKB-KW"/>
</dbReference>
<dbReference type="InterPro" id="IPR009056">
    <property type="entry name" value="Cyt_c-like_dom"/>
</dbReference>
<evidence type="ECO:0000259" key="6">
    <source>
        <dbReference type="PROSITE" id="PS51007"/>
    </source>
</evidence>
<dbReference type="OrthoDB" id="9781261at2"/>
<dbReference type="GO" id="GO:0009055">
    <property type="term" value="F:electron transfer activity"/>
    <property type="evidence" value="ECO:0007669"/>
    <property type="project" value="InterPro"/>
</dbReference>
<evidence type="ECO:0000313" key="7">
    <source>
        <dbReference type="EMBL" id="TVM17963.1"/>
    </source>
</evidence>
<evidence type="ECO:0000256" key="5">
    <source>
        <dbReference type="SAM" id="SignalP"/>
    </source>
</evidence>
<dbReference type="PROSITE" id="PS51007">
    <property type="entry name" value="CYTC"/>
    <property type="match status" value="1"/>
</dbReference>
<proteinExistence type="predicted"/>
<evidence type="ECO:0000256" key="4">
    <source>
        <dbReference type="PROSITE-ProRule" id="PRU00433"/>
    </source>
</evidence>
<keyword evidence="5" id="KW-0732">Signal</keyword>
<dbReference type="InterPro" id="IPR036909">
    <property type="entry name" value="Cyt_c-like_dom_sf"/>
</dbReference>
<sequence>MRMKRYVLFLSVLSLLLMASISFAGRSGEEIFQTMACGACHKMEESTPMNPSVAKIAEAYQGKKQQLIDYLNGESEPIIDPAKANLMKSSLRRTKELPEEERVALAEYMLSAQ</sequence>
<keyword evidence="2 4" id="KW-0479">Metal-binding</keyword>
<evidence type="ECO:0000256" key="3">
    <source>
        <dbReference type="ARBA" id="ARBA00023004"/>
    </source>
</evidence>
<comment type="caution">
    <text evidence="7">The sequence shown here is derived from an EMBL/GenBank/DDBJ whole genome shotgun (WGS) entry which is preliminary data.</text>
</comment>
<reference evidence="7 8" key="1">
    <citation type="submission" date="2018-06" db="EMBL/GenBank/DDBJ databases">
        <title>Complete genome of Desulfovibrio indonesiensis P37SLT.</title>
        <authorList>
            <person name="Crispim J.S."/>
            <person name="Vidigal P.M.P."/>
            <person name="Silva L.C.F."/>
            <person name="Laguardia C.N."/>
            <person name="Araujo L.C."/>
            <person name="Dias R.S."/>
            <person name="Sousa M.P."/>
            <person name="Paula S.O."/>
            <person name="Silva C."/>
        </authorList>
    </citation>
    <scope>NUCLEOTIDE SEQUENCE [LARGE SCALE GENOMIC DNA]</scope>
    <source>
        <strain evidence="7 8">P37SLT</strain>
    </source>
</reference>
<dbReference type="SUPFAM" id="SSF46626">
    <property type="entry name" value="Cytochrome c"/>
    <property type="match status" value="1"/>
</dbReference>
<feature type="signal peptide" evidence="5">
    <location>
        <begin position="1"/>
        <end position="24"/>
    </location>
</feature>
<dbReference type="EMBL" id="QMIE01000005">
    <property type="protein sequence ID" value="TVM17963.1"/>
    <property type="molecule type" value="Genomic_DNA"/>
</dbReference>